<proteinExistence type="predicted"/>
<evidence type="ECO:0000313" key="1">
    <source>
        <dbReference type="Proteomes" id="UP000887540"/>
    </source>
</evidence>
<dbReference type="WBParaSite" id="ACRNAN_scaffold5163.g32629.t1">
    <property type="protein sequence ID" value="ACRNAN_scaffold5163.g32629.t1"/>
    <property type="gene ID" value="ACRNAN_scaffold5163.g32629"/>
</dbReference>
<dbReference type="InterPro" id="IPR029063">
    <property type="entry name" value="SAM-dependent_MTases_sf"/>
</dbReference>
<dbReference type="AlphaFoldDB" id="A0A914E227"/>
<dbReference type="Proteomes" id="UP000887540">
    <property type="component" value="Unplaced"/>
</dbReference>
<protein>
    <submittedName>
        <fullName evidence="2">Uncharacterized protein</fullName>
    </submittedName>
</protein>
<dbReference type="Gene3D" id="3.40.50.150">
    <property type="entry name" value="Vaccinia Virus protein VP39"/>
    <property type="match status" value="1"/>
</dbReference>
<keyword evidence="1" id="KW-1185">Reference proteome</keyword>
<sequence length="119" mass="13958">MKLKGLDNIVYPLRLTSSAAAHLFHCYQIQADVAFIDADQDYNAIKRDIQLYYPLVRKEGIFMGLNYSMKGVEQAVNEFMEKKNLLAQMWANDEYFFILKEYETAHFFNKRTKNPYIGA</sequence>
<name>A0A914E227_9BILA</name>
<evidence type="ECO:0000313" key="2">
    <source>
        <dbReference type="WBParaSite" id="ACRNAN_scaffold5163.g32629.t1"/>
    </source>
</evidence>
<accession>A0A914E227</accession>
<reference evidence="2" key="1">
    <citation type="submission" date="2022-11" db="UniProtKB">
        <authorList>
            <consortium name="WormBaseParasite"/>
        </authorList>
    </citation>
    <scope>IDENTIFICATION</scope>
</reference>
<organism evidence="1 2">
    <name type="scientific">Acrobeloides nanus</name>
    <dbReference type="NCBI Taxonomy" id="290746"/>
    <lineage>
        <taxon>Eukaryota</taxon>
        <taxon>Metazoa</taxon>
        <taxon>Ecdysozoa</taxon>
        <taxon>Nematoda</taxon>
        <taxon>Chromadorea</taxon>
        <taxon>Rhabditida</taxon>
        <taxon>Tylenchina</taxon>
        <taxon>Cephalobomorpha</taxon>
        <taxon>Cephaloboidea</taxon>
        <taxon>Cephalobidae</taxon>
        <taxon>Acrobeloides</taxon>
    </lineage>
</organism>